<sequence length="117" mass="13545">MIRTDPNITAEMVEKFQILEKYQQRVPCTHTCKIVLKDGRKVKVAIEGPEIYILIQAIAKEKIVFKRTKDKGMLSWKPQTIDHFDCYADIPYSTFRNTSIAPLPNELLLSLFKKESS</sequence>
<dbReference type="STRING" id="1437425.CSEC_0789"/>
<comment type="caution">
    <text evidence="1">The sequence shown here is derived from an EMBL/GenBank/DDBJ whole genome shotgun (WGS) entry which is preliminary data.</text>
</comment>
<keyword evidence="2" id="KW-1185">Reference proteome</keyword>
<organism evidence="1 2">
    <name type="scientific">Candidatus Criblamydia sequanensis CRIB-18</name>
    <dbReference type="NCBI Taxonomy" id="1437425"/>
    <lineage>
        <taxon>Bacteria</taxon>
        <taxon>Pseudomonadati</taxon>
        <taxon>Chlamydiota</taxon>
        <taxon>Chlamydiia</taxon>
        <taxon>Parachlamydiales</taxon>
        <taxon>Candidatus Criblamydiaceae</taxon>
        <taxon>Candidatus Criblamydia</taxon>
    </lineage>
</organism>
<dbReference type="AlphaFoldDB" id="A0A090D1M7"/>
<accession>A0A090D1M7</accession>
<name>A0A090D1M7_9BACT</name>
<reference evidence="1" key="1">
    <citation type="submission" date="2013-12" db="EMBL/GenBank/DDBJ databases">
        <authorList>
            <person name="Linke B."/>
        </authorList>
    </citation>
    <scope>NUCLEOTIDE SEQUENCE [LARGE SCALE GENOMIC DNA]</scope>
    <source>
        <strain evidence="1">CRIB-18</strain>
    </source>
</reference>
<protein>
    <submittedName>
        <fullName evidence="1">Uncharacterized protein</fullName>
    </submittedName>
</protein>
<dbReference type="RefSeq" id="WP_041017073.1">
    <property type="nucleotide sequence ID" value="NZ_CCEJ010000003.1"/>
</dbReference>
<evidence type="ECO:0000313" key="2">
    <source>
        <dbReference type="Proteomes" id="UP000031552"/>
    </source>
</evidence>
<evidence type="ECO:0000313" key="1">
    <source>
        <dbReference type="EMBL" id="CDR33618.1"/>
    </source>
</evidence>
<proteinExistence type="predicted"/>
<gene>
    <name evidence="1" type="ORF">CSEC_0789</name>
</gene>
<dbReference type="EMBL" id="CCEJ010000003">
    <property type="protein sequence ID" value="CDR33618.1"/>
    <property type="molecule type" value="Genomic_DNA"/>
</dbReference>
<reference evidence="1" key="2">
    <citation type="submission" date="2014-09" db="EMBL/GenBank/DDBJ databases">
        <title>Criblamydia sequanensis harbors a mega-plasmid encoding arsenite resistance.</title>
        <authorList>
            <person name="Bertelli C."/>
            <person name="Goesmann A."/>
            <person name="Greub G."/>
        </authorList>
    </citation>
    <scope>NUCLEOTIDE SEQUENCE [LARGE SCALE GENOMIC DNA]</scope>
    <source>
        <strain evidence="1">CRIB-18</strain>
    </source>
</reference>
<dbReference type="Proteomes" id="UP000031552">
    <property type="component" value="Unassembled WGS sequence"/>
</dbReference>